<reference evidence="1 2" key="2">
    <citation type="journal article" date="2021" name="Genomics">
        <title>High-quality reference genome for Clonorchis sinensis.</title>
        <authorList>
            <person name="Young N.D."/>
            <person name="Stroehlein A.J."/>
            <person name="Kinkar L."/>
            <person name="Wang T."/>
            <person name="Sohn W.M."/>
            <person name="Chang B.C.H."/>
            <person name="Kaur P."/>
            <person name="Weisz D."/>
            <person name="Dudchenko O."/>
            <person name="Aiden E.L."/>
            <person name="Korhonen P.K."/>
            <person name="Gasser R.B."/>
        </authorList>
    </citation>
    <scope>NUCLEOTIDE SEQUENCE [LARGE SCALE GENOMIC DNA]</scope>
    <source>
        <strain evidence="1">Cs-k2</strain>
    </source>
</reference>
<name>A0A419Q3V9_CLOSI</name>
<reference evidence="1 2" key="1">
    <citation type="journal article" date="2018" name="Biotechnol. Adv.">
        <title>Improved genomic resources and new bioinformatic workflow for the carcinogenic parasite Clonorchis sinensis: Biotechnological implications.</title>
        <authorList>
            <person name="Wang D."/>
            <person name="Korhonen P.K."/>
            <person name="Gasser R.B."/>
            <person name="Young N.D."/>
        </authorList>
    </citation>
    <scope>NUCLEOTIDE SEQUENCE [LARGE SCALE GENOMIC DNA]</scope>
    <source>
        <strain evidence="1">Cs-k2</strain>
    </source>
</reference>
<sequence length="204" mass="23583">METKFVSINTLICKSIWFCQRPTWNPTESRIRDVSRQLNVLHQAASCFTLQIHKYKPKLYLIALTKRCFSQMHSFAYQVRFDGWLTWNPAESPVCDVSRQLNVLHQAASYFGWYDIRVIAIHVQAPMDYPTGSADEEMEQLMDLIHREMYGNESSFDQELADPMRSSEETKLSEVRASSVVRAKTYCKGGLHFEPNFSISTAPD</sequence>
<keyword evidence="2" id="KW-1185">Reference proteome</keyword>
<dbReference type="InParanoid" id="A0A419Q3V9"/>
<accession>A0A419Q3V9</accession>
<comment type="caution">
    <text evidence="1">The sequence shown here is derived from an EMBL/GenBank/DDBJ whole genome shotgun (WGS) entry which is preliminary data.</text>
</comment>
<organism evidence="1 2">
    <name type="scientific">Clonorchis sinensis</name>
    <name type="common">Chinese liver fluke</name>
    <dbReference type="NCBI Taxonomy" id="79923"/>
    <lineage>
        <taxon>Eukaryota</taxon>
        <taxon>Metazoa</taxon>
        <taxon>Spiralia</taxon>
        <taxon>Lophotrochozoa</taxon>
        <taxon>Platyhelminthes</taxon>
        <taxon>Trematoda</taxon>
        <taxon>Digenea</taxon>
        <taxon>Opisthorchiida</taxon>
        <taxon>Opisthorchiata</taxon>
        <taxon>Opisthorchiidae</taxon>
        <taxon>Clonorchis</taxon>
    </lineage>
</organism>
<protein>
    <submittedName>
        <fullName evidence="1">Uncharacterized protein</fullName>
    </submittedName>
</protein>
<dbReference type="Proteomes" id="UP000286415">
    <property type="component" value="Unassembled WGS sequence"/>
</dbReference>
<evidence type="ECO:0000313" key="1">
    <source>
        <dbReference type="EMBL" id="KAG5452793.1"/>
    </source>
</evidence>
<dbReference type="EMBL" id="NIRI02000013">
    <property type="protein sequence ID" value="KAG5452793.1"/>
    <property type="molecule type" value="Genomic_DNA"/>
</dbReference>
<dbReference type="AlphaFoldDB" id="A0A419Q3V9"/>
<gene>
    <name evidence="1" type="ORF">CSKR_110840</name>
</gene>
<evidence type="ECO:0000313" key="2">
    <source>
        <dbReference type="Proteomes" id="UP000286415"/>
    </source>
</evidence>
<proteinExistence type="predicted"/>